<proteinExistence type="predicted"/>
<feature type="transmembrane region" description="Helical" evidence="1">
    <location>
        <begin position="135"/>
        <end position="160"/>
    </location>
</feature>
<keyword evidence="1" id="KW-0812">Transmembrane</keyword>
<feature type="transmembrane region" description="Helical" evidence="1">
    <location>
        <begin position="93"/>
        <end position="114"/>
    </location>
</feature>
<keyword evidence="1" id="KW-0472">Membrane</keyword>
<dbReference type="EMBL" id="CP040871">
    <property type="protein sequence ID" value="QDA56595.1"/>
    <property type="molecule type" value="Genomic_DNA"/>
</dbReference>
<protein>
    <submittedName>
        <fullName evidence="2">Uncharacterized protein</fullName>
    </submittedName>
</protein>
<dbReference type="Proteomes" id="UP000308149">
    <property type="component" value="Chromosome"/>
</dbReference>
<dbReference type="AlphaFoldDB" id="A0A5B7ZPN7"/>
<name>A0A5B7ZPN7_9GAMM</name>
<sequence length="299" mass="31255">MNTTTPIGAKAPVLPTLRAALGRALQWRLWLLFAGASLSCALLAGLPVWNWLAGVLNHSVHVDAIAAGQAPALLLDAVLSHDAPTGVIGESSLIAAILMLLLSPLLAGAAVAAARSRSRLGFGDLLRGAIAEYGPMLRMLIWSIVPLGLALLVTSMVIAGNEKAHEHAILASEVATGRSVALWIGGLLFVLAHASLEAGRGWLAADARLRSALKAWWRGLKLLCKRPVAVLAVYLATTLAGLLLVALLLLLRPHLGHGSVVALLLGLLLSSAVAAALAWSRIARLFGMQALAEDIHARR</sequence>
<evidence type="ECO:0000256" key="1">
    <source>
        <dbReference type="SAM" id="Phobius"/>
    </source>
</evidence>
<gene>
    <name evidence="2" type="ORF">FHQ07_04335</name>
</gene>
<dbReference type="OrthoDB" id="5951414at2"/>
<keyword evidence="1" id="KW-1133">Transmembrane helix</keyword>
<feature type="transmembrane region" description="Helical" evidence="1">
    <location>
        <begin position="29"/>
        <end position="49"/>
    </location>
</feature>
<keyword evidence="3" id="KW-1185">Reference proteome</keyword>
<reference evidence="2 3" key="1">
    <citation type="submission" date="2019-06" db="EMBL/GenBank/DDBJ databases">
        <title>Thermomonas aquatica sp. nov., isolated from an industrial wastewater treatment plant.</title>
        <authorList>
            <person name="Jeon J.H."/>
            <person name="Park D.-S."/>
        </authorList>
    </citation>
    <scope>NUCLEOTIDE SEQUENCE [LARGE SCALE GENOMIC DNA]</scope>
    <source>
        <strain evidence="2 3">SY21</strain>
    </source>
</reference>
<dbReference type="KEGG" id="thes:FHQ07_04335"/>
<organism evidence="2 3">
    <name type="scientific">Thermomonas aquatica</name>
    <dbReference type="NCBI Taxonomy" id="2202149"/>
    <lineage>
        <taxon>Bacteria</taxon>
        <taxon>Pseudomonadati</taxon>
        <taxon>Pseudomonadota</taxon>
        <taxon>Gammaproteobacteria</taxon>
        <taxon>Lysobacterales</taxon>
        <taxon>Lysobacteraceae</taxon>
        <taxon>Thermomonas</taxon>
    </lineage>
</organism>
<evidence type="ECO:0000313" key="2">
    <source>
        <dbReference type="EMBL" id="QDA56595.1"/>
    </source>
</evidence>
<evidence type="ECO:0000313" key="3">
    <source>
        <dbReference type="Proteomes" id="UP000308149"/>
    </source>
</evidence>
<accession>A0A5B7ZPN7</accession>
<feature type="transmembrane region" description="Helical" evidence="1">
    <location>
        <begin position="228"/>
        <end position="251"/>
    </location>
</feature>
<dbReference type="RefSeq" id="WP_139715600.1">
    <property type="nucleotide sequence ID" value="NZ_CP040871.1"/>
</dbReference>
<feature type="transmembrane region" description="Helical" evidence="1">
    <location>
        <begin position="180"/>
        <end position="203"/>
    </location>
</feature>
<feature type="transmembrane region" description="Helical" evidence="1">
    <location>
        <begin position="257"/>
        <end position="279"/>
    </location>
</feature>